<evidence type="ECO:0000313" key="5">
    <source>
        <dbReference type="RefSeq" id="XP_013161902.1"/>
    </source>
</evidence>
<evidence type="ECO:0000256" key="2">
    <source>
        <dbReference type="SAM" id="Coils"/>
    </source>
</evidence>
<dbReference type="GO" id="GO:0007165">
    <property type="term" value="P:signal transduction"/>
    <property type="evidence" value="ECO:0007669"/>
    <property type="project" value="InterPro"/>
</dbReference>
<feature type="region of interest" description="Disordered" evidence="3">
    <location>
        <begin position="596"/>
        <end position="713"/>
    </location>
</feature>
<feature type="compositionally biased region" description="Acidic residues" evidence="3">
    <location>
        <begin position="647"/>
        <end position="679"/>
    </location>
</feature>
<proteinExistence type="predicted"/>
<dbReference type="InterPro" id="IPR000198">
    <property type="entry name" value="RhoGAP_dom"/>
</dbReference>
<dbReference type="KEGG" id="pxu:106113614"/>
<dbReference type="InterPro" id="IPR008936">
    <property type="entry name" value="Rho_GTPase_activation_prot"/>
</dbReference>
<accession>A0AAJ6YZA8</accession>
<dbReference type="SUPFAM" id="SSF48350">
    <property type="entry name" value="GTPase activation domain, GAP"/>
    <property type="match status" value="1"/>
</dbReference>
<dbReference type="SUPFAM" id="SSF103657">
    <property type="entry name" value="BAR/IMD domain-like"/>
    <property type="match status" value="1"/>
</dbReference>
<feature type="coiled-coil region" evidence="2">
    <location>
        <begin position="367"/>
        <end position="401"/>
    </location>
</feature>
<feature type="compositionally biased region" description="Basic and acidic residues" evidence="3">
    <location>
        <begin position="15"/>
        <end position="24"/>
    </location>
</feature>
<dbReference type="Pfam" id="PF00611">
    <property type="entry name" value="FCH"/>
    <property type="match status" value="1"/>
</dbReference>
<feature type="region of interest" description="Disordered" evidence="3">
    <location>
        <begin position="1"/>
        <end position="28"/>
    </location>
</feature>
<sequence length="752" mass="80239">MSGATTPTAAECATLDERDLEPRTPMKRLGSTRKLAAFSNIRAQLSEQARVLEARAEAAAGVAAELADHCRRRADLELDYSRALDKLARAASQRHKDHKHKREQWPLTGAFTCWQAALEQTRALARDHAALGELYGGPLAARLQRAAEDVARLQRRGRELLAERQEELGAALAEAAAAGKTHAGAAAAWRAAALKLRAAHLQRRAAPAPPDAPRTRKLKALDKELQKRRARHSAARAAALRARADYVLSLEAANATLQRYYLDDVADVMLCTEVGYEAVVGRAVRTAGAAENARARSLGAAAGALLAAADSLDALAARRRLLEAHRTAFAPPAPLAPRPPPPADLERDMRALLPDEEETDEAAEEVTRELHARLAQLEAAARTLRAECREHAKTLDAAEAELVRMMEGSAAQWEVGSLLAPAATAPTPPAAAAAPTASAAPTAPTVAASAEDDAPRRAQEDYYLALVTRFICRGDDHLVEFLERTLIFGGICVWQKFRAYVCSAGRLARLEGKAAAMRARLLPAAPTAPTFLAHLAEHSEHNMMDAWNLAICLGPTLLAAWGEGGAQVTAQNLVNELVKRIILHHKELFPQDVAPHTLYRRPGEEDDELTGEGAGEGAGVGVGEGEAEGAAGEGGDEADAAARTDDEHDLNDDLSLYDDEDDLEEEEEDDDEDASDEPDAASTGAPASAVSGVASGAAQDVERRRLAESTPDLVLDLPARAAADTFLCNRDTLRKRPAPPAAPPAPPAPPHR</sequence>
<dbReference type="Pfam" id="PF00620">
    <property type="entry name" value="RhoGAP"/>
    <property type="match status" value="1"/>
</dbReference>
<feature type="compositionally biased region" description="Low complexity" evidence="3">
    <location>
        <begin position="680"/>
        <end position="698"/>
    </location>
</feature>
<feature type="compositionally biased region" description="Gly residues" evidence="3">
    <location>
        <begin position="612"/>
        <end position="624"/>
    </location>
</feature>
<dbReference type="InterPro" id="IPR027267">
    <property type="entry name" value="AH/BAR_dom_sf"/>
</dbReference>
<keyword evidence="1 2" id="KW-0175">Coiled coil</keyword>
<dbReference type="AlphaFoldDB" id="A0AAJ6YZA8"/>
<protein>
    <submittedName>
        <fullName evidence="5">SLIT-ROBO Rho GTPase-activating protein 2-like</fullName>
    </submittedName>
</protein>
<gene>
    <name evidence="5" type="primary">LOC106113614</name>
</gene>
<reference evidence="5" key="1">
    <citation type="submission" date="2025-08" db="UniProtKB">
        <authorList>
            <consortium name="RefSeq"/>
        </authorList>
    </citation>
    <scope>IDENTIFICATION</scope>
</reference>
<organism evidence="5">
    <name type="scientific">Papilio xuthus</name>
    <name type="common">Asian swallowtail butterfly</name>
    <dbReference type="NCBI Taxonomy" id="66420"/>
    <lineage>
        <taxon>Eukaryota</taxon>
        <taxon>Metazoa</taxon>
        <taxon>Ecdysozoa</taxon>
        <taxon>Arthropoda</taxon>
        <taxon>Hexapoda</taxon>
        <taxon>Insecta</taxon>
        <taxon>Pterygota</taxon>
        <taxon>Neoptera</taxon>
        <taxon>Endopterygota</taxon>
        <taxon>Lepidoptera</taxon>
        <taxon>Glossata</taxon>
        <taxon>Ditrysia</taxon>
        <taxon>Papilionoidea</taxon>
        <taxon>Papilionidae</taxon>
        <taxon>Papilioninae</taxon>
        <taxon>Papilio</taxon>
    </lineage>
</organism>
<dbReference type="InterPro" id="IPR001060">
    <property type="entry name" value="FCH_dom"/>
</dbReference>
<feature type="region of interest" description="Disordered" evidence="3">
    <location>
        <begin position="728"/>
        <end position="752"/>
    </location>
</feature>
<dbReference type="InterPro" id="IPR051627">
    <property type="entry name" value="SLIT-ROBO_RhoGAP"/>
</dbReference>
<name>A0AAJ6YZA8_PAPXU</name>
<dbReference type="Gene3D" id="1.20.1270.60">
    <property type="entry name" value="Arfaptin homology (AH) domain/BAR domain"/>
    <property type="match status" value="1"/>
</dbReference>
<evidence type="ECO:0000256" key="1">
    <source>
        <dbReference type="ARBA" id="ARBA00023054"/>
    </source>
</evidence>
<dbReference type="Gene3D" id="1.10.555.10">
    <property type="entry name" value="Rho GTPase activation protein"/>
    <property type="match status" value="1"/>
</dbReference>
<dbReference type="GeneID" id="106113614"/>
<dbReference type="SMART" id="SM00055">
    <property type="entry name" value="FCH"/>
    <property type="match status" value="1"/>
</dbReference>
<dbReference type="Proteomes" id="UP000694872">
    <property type="component" value="Unplaced"/>
</dbReference>
<feature type="compositionally biased region" description="Pro residues" evidence="3">
    <location>
        <begin position="738"/>
        <end position="752"/>
    </location>
</feature>
<feature type="region of interest" description="Disordered" evidence="3">
    <location>
        <begin position="426"/>
        <end position="453"/>
    </location>
</feature>
<feature type="compositionally biased region" description="Low complexity" evidence="3">
    <location>
        <begin position="426"/>
        <end position="449"/>
    </location>
</feature>
<dbReference type="RefSeq" id="XP_013161902.1">
    <property type="nucleotide sequence ID" value="XM_013306448.1"/>
</dbReference>
<evidence type="ECO:0000256" key="3">
    <source>
        <dbReference type="SAM" id="MobiDB-lite"/>
    </source>
</evidence>
<feature type="domain" description="FCH" evidence="4">
    <location>
        <begin position="39"/>
        <end position="135"/>
    </location>
</feature>
<dbReference type="PANTHER" id="PTHR14166">
    <property type="entry name" value="SLIT-ROBO RHO GTPASE ACTIVATING PROTEIN"/>
    <property type="match status" value="1"/>
</dbReference>
<evidence type="ECO:0000259" key="4">
    <source>
        <dbReference type="SMART" id="SM00055"/>
    </source>
</evidence>